<name>A0A803JGH4_XENTR</name>
<reference evidence="1" key="2">
    <citation type="submission" date="2021-03" db="UniProtKB">
        <authorList>
            <consortium name="Ensembl"/>
        </authorList>
    </citation>
    <scope>IDENTIFICATION</scope>
</reference>
<organism evidence="1">
    <name type="scientific">Xenopus tropicalis</name>
    <name type="common">Western clawed frog</name>
    <name type="synonym">Silurana tropicalis</name>
    <dbReference type="NCBI Taxonomy" id="8364"/>
    <lineage>
        <taxon>Eukaryota</taxon>
        <taxon>Metazoa</taxon>
        <taxon>Chordata</taxon>
        <taxon>Craniata</taxon>
        <taxon>Vertebrata</taxon>
        <taxon>Euteleostomi</taxon>
        <taxon>Amphibia</taxon>
        <taxon>Batrachia</taxon>
        <taxon>Anura</taxon>
        <taxon>Pipoidea</taxon>
        <taxon>Pipidae</taxon>
        <taxon>Xenopodinae</taxon>
        <taxon>Xenopus</taxon>
        <taxon>Silurana</taxon>
    </lineage>
</organism>
<proteinExistence type="predicted"/>
<protein>
    <submittedName>
        <fullName evidence="1">Uncharacterized protein</fullName>
    </submittedName>
</protein>
<dbReference type="Ensembl" id="ENSXETT00000120530">
    <property type="protein sequence ID" value="ENSXETP00000107009"/>
    <property type="gene ID" value="ENSXETG00000045091"/>
</dbReference>
<sequence>MFSKRCIILNVVAMLNQSQIQRLYINRTVMVFDKKTLNATFGTYSTDVYLAVMMIRAPEVIENVFTYIWLIFRQVLVEQVLMMVTYKGRVTFTDNEVDEVFREDSIDKGSVF</sequence>
<evidence type="ECO:0000313" key="1">
    <source>
        <dbReference type="Ensembl" id="ENSXETP00000107009"/>
    </source>
</evidence>
<dbReference type="AlphaFoldDB" id="A0A803JGH4"/>
<accession>A0A803JGH4</accession>
<reference evidence="1" key="1">
    <citation type="journal article" date="2010" name="Science">
        <title>The genome of the Western clawed frog Xenopus tropicalis.</title>
        <authorList>
            <person name="Hellsten U."/>
            <person name="Harland R.M."/>
            <person name="Gilchrist M.J."/>
            <person name="Hendrix D."/>
            <person name="Jurka J."/>
            <person name="Kapitonov V."/>
            <person name="Ovcharenko I."/>
            <person name="Putnam N.H."/>
            <person name="Shu S."/>
            <person name="Taher L."/>
            <person name="Blitz I.L."/>
            <person name="Blumberg B."/>
            <person name="Dichmann D.S."/>
            <person name="Dubchak I."/>
            <person name="Amaya E."/>
            <person name="Detter J.C."/>
            <person name="Fletcher R."/>
            <person name="Gerhard D.S."/>
            <person name="Goodstein D."/>
            <person name="Graves T."/>
            <person name="Grigoriev I.V."/>
            <person name="Grimwood J."/>
            <person name="Kawashima T."/>
            <person name="Lindquist E."/>
            <person name="Lucas S.M."/>
            <person name="Mead P.E."/>
            <person name="Mitros T."/>
            <person name="Ogino H."/>
            <person name="Ohta Y."/>
            <person name="Poliakov A.V."/>
            <person name="Pollet N."/>
            <person name="Robert J."/>
            <person name="Salamov A."/>
            <person name="Sater A.K."/>
            <person name="Schmutz J."/>
            <person name="Terry A."/>
            <person name="Vize P.D."/>
            <person name="Warren W.C."/>
            <person name="Wells D."/>
            <person name="Wills A."/>
            <person name="Wilson R.K."/>
            <person name="Zimmerman L.B."/>
            <person name="Zorn A.M."/>
            <person name="Grainger R."/>
            <person name="Grammer T."/>
            <person name="Khokha M.K."/>
            <person name="Richardson P.M."/>
            <person name="Rokhsar D.S."/>
        </authorList>
    </citation>
    <scope>NUCLEOTIDE SEQUENCE [LARGE SCALE GENOMIC DNA]</scope>
    <source>
        <strain evidence="1">Nigerian</strain>
    </source>
</reference>